<comment type="caution">
    <text evidence="2">The sequence shown here is derived from an EMBL/GenBank/DDBJ whole genome shotgun (WGS) entry which is preliminary data.</text>
</comment>
<reference evidence="2 3" key="1">
    <citation type="submission" date="2024-03" db="EMBL/GenBank/DDBJ databases">
        <authorList>
            <person name="Martinez-Hernandez J."/>
        </authorList>
    </citation>
    <scope>NUCLEOTIDE SEQUENCE [LARGE SCALE GENOMIC DNA]</scope>
</reference>
<evidence type="ECO:0000256" key="1">
    <source>
        <dbReference type="SAM" id="MobiDB-lite"/>
    </source>
</evidence>
<sequence length="60" mass="6687">MVNKNFGSNDRSGKEENGYCDEKPNNSDAKLNQLLDLSLRVGVVAVGLYSNNDSQMGWFF</sequence>
<feature type="compositionally biased region" description="Basic and acidic residues" evidence="1">
    <location>
        <begin position="11"/>
        <end position="25"/>
    </location>
</feature>
<evidence type="ECO:0000313" key="2">
    <source>
        <dbReference type="EMBL" id="CAL0303765.1"/>
    </source>
</evidence>
<proteinExistence type="predicted"/>
<protein>
    <recommendedName>
        <fullName evidence="4">CASP-like protein</fullName>
    </recommendedName>
</protein>
<dbReference type="AlphaFoldDB" id="A0AAV1W380"/>
<accession>A0AAV1W380</accession>
<feature type="region of interest" description="Disordered" evidence="1">
    <location>
        <begin position="1"/>
        <end position="25"/>
    </location>
</feature>
<evidence type="ECO:0000313" key="3">
    <source>
        <dbReference type="Proteomes" id="UP001497480"/>
    </source>
</evidence>
<evidence type="ECO:0008006" key="4">
    <source>
        <dbReference type="Google" id="ProtNLM"/>
    </source>
</evidence>
<gene>
    <name evidence="2" type="ORF">LLUT_LOCUS4825</name>
</gene>
<organism evidence="2 3">
    <name type="scientific">Lupinus luteus</name>
    <name type="common">European yellow lupine</name>
    <dbReference type="NCBI Taxonomy" id="3873"/>
    <lineage>
        <taxon>Eukaryota</taxon>
        <taxon>Viridiplantae</taxon>
        <taxon>Streptophyta</taxon>
        <taxon>Embryophyta</taxon>
        <taxon>Tracheophyta</taxon>
        <taxon>Spermatophyta</taxon>
        <taxon>Magnoliopsida</taxon>
        <taxon>eudicotyledons</taxon>
        <taxon>Gunneridae</taxon>
        <taxon>Pentapetalae</taxon>
        <taxon>rosids</taxon>
        <taxon>fabids</taxon>
        <taxon>Fabales</taxon>
        <taxon>Fabaceae</taxon>
        <taxon>Papilionoideae</taxon>
        <taxon>50 kb inversion clade</taxon>
        <taxon>genistoids sensu lato</taxon>
        <taxon>core genistoids</taxon>
        <taxon>Genisteae</taxon>
        <taxon>Lupinus</taxon>
    </lineage>
</organism>
<dbReference type="EMBL" id="CAXHTB010000003">
    <property type="protein sequence ID" value="CAL0303765.1"/>
    <property type="molecule type" value="Genomic_DNA"/>
</dbReference>
<dbReference type="Proteomes" id="UP001497480">
    <property type="component" value="Unassembled WGS sequence"/>
</dbReference>
<name>A0AAV1W380_LUPLU</name>
<keyword evidence="3" id="KW-1185">Reference proteome</keyword>
<feature type="compositionally biased region" description="Polar residues" evidence="1">
    <location>
        <begin position="1"/>
        <end position="10"/>
    </location>
</feature>